<protein>
    <submittedName>
        <fullName evidence="13">Primosomal protein N</fullName>
    </submittedName>
</protein>
<dbReference type="NCBIfam" id="TIGR00595">
    <property type="entry name" value="priA"/>
    <property type="match status" value="1"/>
</dbReference>
<keyword evidence="8" id="KW-0067">ATP-binding</keyword>
<dbReference type="SUPFAM" id="SSF52540">
    <property type="entry name" value="P-loop containing nucleoside triphosphate hydrolases"/>
    <property type="match status" value="1"/>
</dbReference>
<keyword evidence="1" id="KW-0639">Primosome</keyword>
<evidence type="ECO:0000313" key="14">
    <source>
        <dbReference type="Proteomes" id="UP000231450"/>
    </source>
</evidence>
<keyword evidence="3" id="KW-0479">Metal-binding</keyword>
<evidence type="ECO:0000256" key="10">
    <source>
        <dbReference type="ARBA" id="ARBA00023235"/>
    </source>
</evidence>
<evidence type="ECO:0000256" key="1">
    <source>
        <dbReference type="ARBA" id="ARBA00022515"/>
    </source>
</evidence>
<dbReference type="GO" id="GO:0006302">
    <property type="term" value="P:double-strand break repair"/>
    <property type="evidence" value="ECO:0007669"/>
    <property type="project" value="InterPro"/>
</dbReference>
<evidence type="ECO:0000256" key="7">
    <source>
        <dbReference type="ARBA" id="ARBA00022833"/>
    </source>
</evidence>
<evidence type="ECO:0000256" key="3">
    <source>
        <dbReference type="ARBA" id="ARBA00022723"/>
    </source>
</evidence>
<dbReference type="Proteomes" id="UP000231450">
    <property type="component" value="Unassembled WGS sequence"/>
</dbReference>
<evidence type="ECO:0000256" key="6">
    <source>
        <dbReference type="ARBA" id="ARBA00022806"/>
    </source>
</evidence>
<dbReference type="Gene3D" id="3.40.50.300">
    <property type="entry name" value="P-loop containing nucleotide triphosphate hydrolases"/>
    <property type="match status" value="1"/>
</dbReference>
<dbReference type="GO" id="GO:1990077">
    <property type="term" value="C:primosome complex"/>
    <property type="evidence" value="ECO:0007669"/>
    <property type="project" value="UniProtKB-KW"/>
</dbReference>
<feature type="domain" description="Primosomal protein N' 3' DNA-binding" evidence="11">
    <location>
        <begin position="12"/>
        <end position="107"/>
    </location>
</feature>
<dbReference type="GO" id="GO:0006310">
    <property type="term" value="P:DNA recombination"/>
    <property type="evidence" value="ECO:0007669"/>
    <property type="project" value="InterPro"/>
</dbReference>
<dbReference type="GO" id="GO:0006270">
    <property type="term" value="P:DNA replication initiation"/>
    <property type="evidence" value="ECO:0007669"/>
    <property type="project" value="TreeGrafter"/>
</dbReference>
<dbReference type="GO" id="GO:0016787">
    <property type="term" value="F:hydrolase activity"/>
    <property type="evidence" value="ECO:0007669"/>
    <property type="project" value="UniProtKB-KW"/>
</dbReference>
<dbReference type="InterPro" id="IPR041222">
    <property type="entry name" value="PriA_3primeBD"/>
</dbReference>
<evidence type="ECO:0000259" key="11">
    <source>
        <dbReference type="Pfam" id="PF17764"/>
    </source>
</evidence>
<dbReference type="PANTHER" id="PTHR30580:SF0">
    <property type="entry name" value="PRIMOSOMAL PROTEIN N"/>
    <property type="match status" value="1"/>
</dbReference>
<keyword evidence="7" id="KW-0862">Zinc</keyword>
<dbReference type="GO" id="GO:0003677">
    <property type="term" value="F:DNA binding"/>
    <property type="evidence" value="ECO:0007669"/>
    <property type="project" value="UniProtKB-KW"/>
</dbReference>
<dbReference type="InterPro" id="IPR042115">
    <property type="entry name" value="PriA_3primeBD_sf"/>
</dbReference>
<sequence>MFIIDAAPITKIPLPDSQIFSYFFREKIAPGSIISVPLFKRKSFAVVLAYVPIAERKINLKSNAFQLKSVIEINSKNALRPHQLVLAQQLSEYYFEPLGLFLKLMLPNSKYYSKIIVSSKKLIAQTLQIMPSLNQLPNVKGLRESNKITEISSRVTPKKFFAAWSEIRNNQAGNIVGTRQSIFSPITPKAAIIIENEESPNYKSSEQAPRYNTKRIAQLLKKNSQCNVTLKSSSPSIESAFLSDNNQLNLEINPKLKLKKNIQIIDNKEEIKNKNYSLLSNTLSNAIIKNHAEKKNTILFINRRGSGNAIWCQDCANVIKCMNCTTALILHNDNNNELICHHCGHRENPPSICPECQSHKLRIVGGGTQKVKDQLSSLLPADRILILDSDNAVSATSQREIIEKFNSDFGQILVATQMIFNHDINDVNLIGVISADSLLHFPDYKSGEKTWQIINKLCQMTNKDILIQTNFPEHYLIKAIVNYDFKNFYLAEIATRKLLSWPPFSQLIKLSYRNSNEKQAHSNADILLKRIIELRDRLLIKESDFILLGPAPAFIAKLKGYYQYNIIIKNKLTDIKVRNNILSNIPKGWDIDIDPESIL</sequence>
<dbReference type="GO" id="GO:0006269">
    <property type="term" value="P:DNA replication, synthesis of primer"/>
    <property type="evidence" value="ECO:0007669"/>
    <property type="project" value="UniProtKB-KW"/>
</dbReference>
<proteinExistence type="predicted"/>
<dbReference type="GO" id="GO:0043138">
    <property type="term" value="F:3'-5' DNA helicase activity"/>
    <property type="evidence" value="ECO:0007669"/>
    <property type="project" value="TreeGrafter"/>
</dbReference>
<dbReference type="InterPro" id="IPR027417">
    <property type="entry name" value="P-loop_NTPase"/>
</dbReference>
<accession>A0A2M8KEM3</accession>
<dbReference type="Pfam" id="PF17764">
    <property type="entry name" value="PriA_3primeBD"/>
    <property type="match status" value="1"/>
</dbReference>
<evidence type="ECO:0000256" key="2">
    <source>
        <dbReference type="ARBA" id="ARBA00022705"/>
    </source>
</evidence>
<evidence type="ECO:0000259" key="12">
    <source>
        <dbReference type="Pfam" id="PF18074"/>
    </source>
</evidence>
<dbReference type="GO" id="GO:0046872">
    <property type="term" value="F:metal ion binding"/>
    <property type="evidence" value="ECO:0007669"/>
    <property type="project" value="UniProtKB-KW"/>
</dbReference>
<gene>
    <name evidence="13" type="primary">priA</name>
    <name evidence="13" type="ORF">COU81_01115</name>
</gene>
<evidence type="ECO:0000256" key="5">
    <source>
        <dbReference type="ARBA" id="ARBA00022801"/>
    </source>
</evidence>
<keyword evidence="10" id="KW-0413">Isomerase</keyword>
<dbReference type="GO" id="GO:0005524">
    <property type="term" value="F:ATP binding"/>
    <property type="evidence" value="ECO:0007669"/>
    <property type="project" value="UniProtKB-KW"/>
</dbReference>
<keyword evidence="5" id="KW-0378">Hydrolase</keyword>
<keyword evidence="6" id="KW-0347">Helicase</keyword>
<organism evidence="13 14">
    <name type="scientific">Candidatus Portnoybacteria bacterium CG10_big_fil_rev_8_21_14_0_10_36_7</name>
    <dbReference type="NCBI Taxonomy" id="1974812"/>
    <lineage>
        <taxon>Bacteria</taxon>
        <taxon>Candidatus Portnoyibacteriota</taxon>
    </lineage>
</organism>
<evidence type="ECO:0000313" key="13">
    <source>
        <dbReference type="EMBL" id="PJE58368.1"/>
    </source>
</evidence>
<keyword evidence="4" id="KW-0547">Nucleotide-binding</keyword>
<keyword evidence="2" id="KW-0235">DNA replication</keyword>
<reference evidence="14" key="1">
    <citation type="submission" date="2017-09" db="EMBL/GenBank/DDBJ databases">
        <title>Depth-based differentiation of microbial function through sediment-hosted aquifers and enrichment of novel symbionts in the deep terrestrial subsurface.</title>
        <authorList>
            <person name="Probst A.J."/>
            <person name="Ladd B."/>
            <person name="Jarett J.K."/>
            <person name="Geller-Mcgrath D.E."/>
            <person name="Sieber C.M.K."/>
            <person name="Emerson J.B."/>
            <person name="Anantharaman K."/>
            <person name="Thomas B.C."/>
            <person name="Malmstrom R."/>
            <person name="Stieglmeier M."/>
            <person name="Klingl A."/>
            <person name="Woyke T."/>
            <person name="Ryan C.M."/>
            <person name="Banfield J.F."/>
        </authorList>
    </citation>
    <scope>NUCLEOTIDE SEQUENCE [LARGE SCALE GENOMIC DNA]</scope>
</reference>
<dbReference type="Gene3D" id="3.40.1440.60">
    <property type="entry name" value="PriA, 3(prime) DNA-binding domain"/>
    <property type="match status" value="1"/>
</dbReference>
<name>A0A2M8KEM3_9BACT</name>
<dbReference type="InterPro" id="IPR041236">
    <property type="entry name" value="PriA_C"/>
</dbReference>
<dbReference type="EMBL" id="PFDW01000023">
    <property type="protein sequence ID" value="PJE58368.1"/>
    <property type="molecule type" value="Genomic_DNA"/>
</dbReference>
<dbReference type="PANTHER" id="PTHR30580">
    <property type="entry name" value="PRIMOSOMAL PROTEIN N"/>
    <property type="match status" value="1"/>
</dbReference>
<keyword evidence="9" id="KW-0238">DNA-binding</keyword>
<dbReference type="InterPro" id="IPR005259">
    <property type="entry name" value="PriA"/>
</dbReference>
<evidence type="ECO:0000256" key="4">
    <source>
        <dbReference type="ARBA" id="ARBA00022741"/>
    </source>
</evidence>
<feature type="domain" description="Primosomal protein N C-terminal" evidence="12">
    <location>
        <begin position="503"/>
        <end position="595"/>
    </location>
</feature>
<dbReference type="AlphaFoldDB" id="A0A2M8KEM3"/>
<comment type="caution">
    <text evidence="13">The sequence shown here is derived from an EMBL/GenBank/DDBJ whole genome shotgun (WGS) entry which is preliminary data.</text>
</comment>
<evidence type="ECO:0000256" key="8">
    <source>
        <dbReference type="ARBA" id="ARBA00022840"/>
    </source>
</evidence>
<evidence type="ECO:0000256" key="9">
    <source>
        <dbReference type="ARBA" id="ARBA00023125"/>
    </source>
</evidence>
<dbReference type="Pfam" id="PF18074">
    <property type="entry name" value="PriA_C"/>
    <property type="match status" value="1"/>
</dbReference>